<keyword evidence="3" id="KW-1185">Reference proteome</keyword>
<evidence type="ECO:0000313" key="2">
    <source>
        <dbReference type="EMBL" id="MBD8008765.1"/>
    </source>
</evidence>
<dbReference type="Pfam" id="PF07030">
    <property type="entry name" value="Phage_Mu_Gp36"/>
    <property type="match status" value="1"/>
</dbReference>
<proteinExistence type="predicted"/>
<feature type="region of interest" description="Disordered" evidence="1">
    <location>
        <begin position="108"/>
        <end position="127"/>
    </location>
</feature>
<dbReference type="EMBL" id="JACSPT010000005">
    <property type="protein sequence ID" value="MBD8008765.1"/>
    <property type="molecule type" value="Genomic_DNA"/>
</dbReference>
<dbReference type="Proteomes" id="UP000621930">
    <property type="component" value="Unassembled WGS sequence"/>
</dbReference>
<protein>
    <submittedName>
        <fullName evidence="2">DUF1320 domain-containing protein</fullName>
    </submittedName>
</protein>
<comment type="caution">
    <text evidence="2">The sequence shown here is derived from an EMBL/GenBank/DDBJ whole genome shotgun (WGS) entry which is preliminary data.</text>
</comment>
<reference evidence="2 3" key="1">
    <citation type="submission" date="2020-08" db="EMBL/GenBank/DDBJ databases">
        <title>A Genomic Blueprint of the Chicken Gut Microbiome.</title>
        <authorList>
            <person name="Gilroy R."/>
            <person name="Ravi A."/>
            <person name="Getino M."/>
            <person name="Pursley I."/>
            <person name="Horton D.L."/>
            <person name="Alikhan N.-F."/>
            <person name="Baker D."/>
            <person name="Gharbi K."/>
            <person name="Hall N."/>
            <person name="Watson M."/>
            <person name="Adriaenssens E.M."/>
            <person name="Foster-Nyarko E."/>
            <person name="Jarju S."/>
            <person name="Secka A."/>
            <person name="Antonio M."/>
            <person name="Oren A."/>
            <person name="Chaudhuri R."/>
            <person name="La Ragione R.M."/>
            <person name="Hildebrand F."/>
            <person name="Pallen M.J."/>
        </authorList>
    </citation>
    <scope>NUCLEOTIDE SEQUENCE [LARGE SCALE GENOMIC DNA]</scope>
    <source>
        <strain evidence="2 3">Sa1BUA6</strain>
    </source>
</reference>
<accession>A0ABR8VVF8</accession>
<dbReference type="RefSeq" id="WP_191730652.1">
    <property type="nucleotide sequence ID" value="NZ_JACSPT010000005.1"/>
</dbReference>
<name>A0ABR8VVF8_9GAMM</name>
<gene>
    <name evidence="2" type="ORF">H9629_05335</name>
</gene>
<dbReference type="InterPro" id="IPR009752">
    <property type="entry name" value="Phage_Mu_GpJ"/>
</dbReference>
<organism evidence="2 3">
    <name type="scientific">Acinetobacter pecorum</name>
    <dbReference type="NCBI Taxonomy" id="2762215"/>
    <lineage>
        <taxon>Bacteria</taxon>
        <taxon>Pseudomonadati</taxon>
        <taxon>Pseudomonadota</taxon>
        <taxon>Gammaproteobacteria</taxon>
        <taxon>Moraxellales</taxon>
        <taxon>Moraxellaceae</taxon>
        <taxon>Acinetobacter</taxon>
    </lineage>
</organism>
<evidence type="ECO:0000256" key="1">
    <source>
        <dbReference type="SAM" id="MobiDB-lite"/>
    </source>
</evidence>
<sequence length="147" mass="16110">MYATKADLVARFGENVLNLALMFPADVSDPLEISLQDACEEVDGYLAVRYPLPLPNVPNNLKRLVCDIARYKLHFEAAPEAVELRYKMAIDFLKGVRDGKNSLAILDTSNQISDDQPKGRPSTAPIGTSYTGGVFGDATLDMMPSMK</sequence>
<evidence type="ECO:0000313" key="3">
    <source>
        <dbReference type="Proteomes" id="UP000621930"/>
    </source>
</evidence>